<name>A0ABR0QKS2_GOSAR</name>
<gene>
    <name evidence="2" type="ORF">PVK06_008759</name>
</gene>
<evidence type="ECO:0000313" key="3">
    <source>
        <dbReference type="Proteomes" id="UP001358586"/>
    </source>
</evidence>
<dbReference type="SUPFAM" id="SSF56672">
    <property type="entry name" value="DNA/RNA polymerases"/>
    <property type="match status" value="1"/>
</dbReference>
<keyword evidence="3" id="KW-1185">Reference proteome</keyword>
<protein>
    <recommendedName>
        <fullName evidence="1">Reverse transcriptase domain-containing protein</fullName>
    </recommendedName>
</protein>
<accession>A0ABR0QKS2</accession>
<dbReference type="PANTHER" id="PTHR31635:SF196">
    <property type="entry name" value="REVERSE TRANSCRIPTASE DOMAIN-CONTAINING PROTEIN-RELATED"/>
    <property type="match status" value="1"/>
</dbReference>
<organism evidence="2 3">
    <name type="scientific">Gossypium arboreum</name>
    <name type="common">Tree cotton</name>
    <name type="synonym">Gossypium nanking</name>
    <dbReference type="NCBI Taxonomy" id="29729"/>
    <lineage>
        <taxon>Eukaryota</taxon>
        <taxon>Viridiplantae</taxon>
        <taxon>Streptophyta</taxon>
        <taxon>Embryophyta</taxon>
        <taxon>Tracheophyta</taxon>
        <taxon>Spermatophyta</taxon>
        <taxon>Magnoliopsida</taxon>
        <taxon>eudicotyledons</taxon>
        <taxon>Gunneridae</taxon>
        <taxon>Pentapetalae</taxon>
        <taxon>rosids</taxon>
        <taxon>malvids</taxon>
        <taxon>Malvales</taxon>
        <taxon>Malvaceae</taxon>
        <taxon>Malvoideae</taxon>
        <taxon>Gossypium</taxon>
    </lineage>
</organism>
<sequence length="186" mass="21352">MKKIGFDEKWIVKIMNCIRLVKYMVKCNNILSDIIIPENGIRQGDPLSAYLFLFCMEVVSRMLIQAQDNNILRGVRASINGPRIIHLFFADDVLLFVRNKKSDVEMLVNMLNTFSNILGQEINFEKSMVLFSPNTSRAQRNNFSDILGMMVVENLNNYLCLPIPIGKKKTIAFKEANNRLSCRINS</sequence>
<feature type="domain" description="Reverse transcriptase" evidence="1">
    <location>
        <begin position="1"/>
        <end position="151"/>
    </location>
</feature>
<proteinExistence type="predicted"/>
<dbReference type="Pfam" id="PF00078">
    <property type="entry name" value="RVT_1"/>
    <property type="match status" value="1"/>
</dbReference>
<dbReference type="PANTHER" id="PTHR31635">
    <property type="entry name" value="REVERSE TRANSCRIPTASE DOMAIN-CONTAINING PROTEIN-RELATED"/>
    <property type="match status" value="1"/>
</dbReference>
<comment type="caution">
    <text evidence="2">The sequence shown here is derived from an EMBL/GenBank/DDBJ whole genome shotgun (WGS) entry which is preliminary data.</text>
</comment>
<dbReference type="InterPro" id="IPR000477">
    <property type="entry name" value="RT_dom"/>
</dbReference>
<dbReference type="PROSITE" id="PS50878">
    <property type="entry name" value="RT_POL"/>
    <property type="match status" value="1"/>
</dbReference>
<evidence type="ECO:0000313" key="2">
    <source>
        <dbReference type="EMBL" id="KAK5839905.1"/>
    </source>
</evidence>
<dbReference type="EMBL" id="JARKNE010000003">
    <property type="protein sequence ID" value="KAK5839905.1"/>
    <property type="molecule type" value="Genomic_DNA"/>
</dbReference>
<reference evidence="2 3" key="1">
    <citation type="submission" date="2023-03" db="EMBL/GenBank/DDBJ databases">
        <title>WGS of Gossypium arboreum.</title>
        <authorList>
            <person name="Yu D."/>
        </authorList>
    </citation>
    <scope>NUCLEOTIDE SEQUENCE [LARGE SCALE GENOMIC DNA]</scope>
    <source>
        <tissue evidence="2">Leaf</tissue>
    </source>
</reference>
<dbReference type="InterPro" id="IPR043502">
    <property type="entry name" value="DNA/RNA_pol_sf"/>
</dbReference>
<dbReference type="Proteomes" id="UP001358586">
    <property type="component" value="Chromosome 3"/>
</dbReference>
<evidence type="ECO:0000259" key="1">
    <source>
        <dbReference type="PROSITE" id="PS50878"/>
    </source>
</evidence>